<evidence type="ECO:0000313" key="2">
    <source>
        <dbReference type="EMBL" id="KZS88794.1"/>
    </source>
</evidence>
<reference evidence="2 3" key="1">
    <citation type="journal article" date="2016" name="Mol. Biol. Evol.">
        <title>Comparative Genomics of Early-Diverging Mushroom-Forming Fungi Provides Insights into the Origins of Lignocellulose Decay Capabilities.</title>
        <authorList>
            <person name="Nagy L.G."/>
            <person name="Riley R."/>
            <person name="Tritt A."/>
            <person name="Adam C."/>
            <person name="Daum C."/>
            <person name="Floudas D."/>
            <person name="Sun H."/>
            <person name="Yadav J.S."/>
            <person name="Pangilinan J."/>
            <person name="Larsson K.H."/>
            <person name="Matsuura K."/>
            <person name="Barry K."/>
            <person name="Labutti K."/>
            <person name="Kuo R."/>
            <person name="Ohm R.A."/>
            <person name="Bhattacharya S.S."/>
            <person name="Shirouzu T."/>
            <person name="Yoshinaga Y."/>
            <person name="Martin F.M."/>
            <person name="Grigoriev I.V."/>
            <person name="Hibbett D.S."/>
        </authorList>
    </citation>
    <scope>NUCLEOTIDE SEQUENCE [LARGE SCALE GENOMIC DNA]</scope>
    <source>
        <strain evidence="2 3">HHB9708</strain>
    </source>
</reference>
<dbReference type="EMBL" id="KV419433">
    <property type="protein sequence ID" value="KZS88794.1"/>
    <property type="molecule type" value="Genomic_DNA"/>
</dbReference>
<dbReference type="InterPro" id="IPR036291">
    <property type="entry name" value="NAD(P)-bd_dom_sf"/>
</dbReference>
<dbReference type="AlphaFoldDB" id="A0A164PJL9"/>
<gene>
    <name evidence="2" type="ORF">SISNIDRAFT_385021</name>
</gene>
<feature type="non-terminal residue" evidence="2">
    <location>
        <position position="331"/>
    </location>
</feature>
<dbReference type="GO" id="GO:0016491">
    <property type="term" value="F:oxidoreductase activity"/>
    <property type="evidence" value="ECO:0007669"/>
    <property type="project" value="UniProtKB-KW"/>
</dbReference>
<proteinExistence type="predicted"/>
<accession>A0A164PJL9</accession>
<dbReference type="Proteomes" id="UP000076722">
    <property type="component" value="Unassembled WGS sequence"/>
</dbReference>
<dbReference type="InterPro" id="IPR002347">
    <property type="entry name" value="SDR_fam"/>
</dbReference>
<sequence length="331" mass="36681">FFKDQFASLPTIESISKDITGKTVIITGANSGLGLEAARHFATMNPARLILGCRSPKAAEEAVKDIQRTTGCQNVEYWPLDLSSFKSVSAFADRFEKEGGGKLDILVQNAGIVRREYVQTNDGYESILQTNHLSSAFLTLLLLPSLSKAESRVVFVTSELHLVVESLKEAESPDIIEKLSDKDHCSPDIMRYRYCVTKALNIFFVRALAARLPSYSTITVNAVTPGLCHSKVNMPSHHITRDLKGMGAAIYEVFVYLFARSTEAGSRTIVHAALSGSQENMQARYLNTCHVAEESDYILSAEGKRVQDRLWEETVAILREKDRRIASVVSD</sequence>
<dbReference type="PANTHER" id="PTHR43157">
    <property type="entry name" value="PHOSPHATIDYLINOSITOL-GLYCAN BIOSYNTHESIS CLASS F PROTEIN-RELATED"/>
    <property type="match status" value="1"/>
</dbReference>
<dbReference type="PANTHER" id="PTHR43157:SF31">
    <property type="entry name" value="PHOSPHATIDYLINOSITOL-GLYCAN BIOSYNTHESIS CLASS F PROTEIN"/>
    <property type="match status" value="1"/>
</dbReference>
<evidence type="ECO:0000313" key="3">
    <source>
        <dbReference type="Proteomes" id="UP000076722"/>
    </source>
</evidence>
<keyword evidence="3" id="KW-1185">Reference proteome</keyword>
<feature type="non-terminal residue" evidence="2">
    <location>
        <position position="1"/>
    </location>
</feature>
<dbReference type="STRING" id="1314777.A0A164PJL9"/>
<dbReference type="Gene3D" id="3.40.50.720">
    <property type="entry name" value="NAD(P)-binding Rossmann-like Domain"/>
    <property type="match status" value="1"/>
</dbReference>
<dbReference type="SUPFAM" id="SSF51735">
    <property type="entry name" value="NAD(P)-binding Rossmann-fold domains"/>
    <property type="match status" value="1"/>
</dbReference>
<dbReference type="Pfam" id="PF00106">
    <property type="entry name" value="adh_short"/>
    <property type="match status" value="1"/>
</dbReference>
<dbReference type="OrthoDB" id="542013at2759"/>
<keyword evidence="1" id="KW-0560">Oxidoreductase</keyword>
<protein>
    <submittedName>
        <fullName evidence="2">NAD(P)-binding protein</fullName>
    </submittedName>
</protein>
<organism evidence="2 3">
    <name type="scientific">Sistotremastrum niveocremeum HHB9708</name>
    <dbReference type="NCBI Taxonomy" id="1314777"/>
    <lineage>
        <taxon>Eukaryota</taxon>
        <taxon>Fungi</taxon>
        <taxon>Dikarya</taxon>
        <taxon>Basidiomycota</taxon>
        <taxon>Agaricomycotina</taxon>
        <taxon>Agaricomycetes</taxon>
        <taxon>Sistotremastrales</taxon>
        <taxon>Sistotremastraceae</taxon>
        <taxon>Sertulicium</taxon>
        <taxon>Sertulicium niveocremeum</taxon>
    </lineage>
</organism>
<evidence type="ECO:0000256" key="1">
    <source>
        <dbReference type="ARBA" id="ARBA00023002"/>
    </source>
</evidence>
<name>A0A164PJL9_9AGAM</name>
<dbReference type="PRINTS" id="PR00081">
    <property type="entry name" value="GDHRDH"/>
</dbReference>